<feature type="compositionally biased region" description="Low complexity" evidence="1">
    <location>
        <begin position="81"/>
        <end position="103"/>
    </location>
</feature>
<feature type="compositionally biased region" description="Polar residues" evidence="1">
    <location>
        <begin position="144"/>
        <end position="157"/>
    </location>
</feature>
<feature type="compositionally biased region" description="Low complexity" evidence="1">
    <location>
        <begin position="171"/>
        <end position="182"/>
    </location>
</feature>
<dbReference type="GeneID" id="101856311"/>
<dbReference type="Proteomes" id="UP000694888">
    <property type="component" value="Unplaced"/>
</dbReference>
<dbReference type="RefSeq" id="XP_005112336.1">
    <property type="nucleotide sequence ID" value="XM_005112279.3"/>
</dbReference>
<keyword evidence="2" id="KW-1185">Reference proteome</keyword>
<name>A0ABM0K9S2_APLCA</name>
<feature type="compositionally biased region" description="Pro residues" evidence="1">
    <location>
        <begin position="62"/>
        <end position="80"/>
    </location>
</feature>
<evidence type="ECO:0000256" key="1">
    <source>
        <dbReference type="SAM" id="MobiDB-lite"/>
    </source>
</evidence>
<evidence type="ECO:0000313" key="2">
    <source>
        <dbReference type="Proteomes" id="UP000694888"/>
    </source>
</evidence>
<accession>A0ABM0K9S2</accession>
<reference evidence="3" key="1">
    <citation type="submission" date="2025-08" db="UniProtKB">
        <authorList>
            <consortium name="RefSeq"/>
        </authorList>
    </citation>
    <scope>IDENTIFICATION</scope>
</reference>
<feature type="compositionally biased region" description="Low complexity" evidence="1">
    <location>
        <begin position="50"/>
        <end position="61"/>
    </location>
</feature>
<gene>
    <name evidence="3" type="primary">LOC101856311</name>
</gene>
<feature type="region of interest" description="Disordered" evidence="1">
    <location>
        <begin position="26"/>
        <end position="112"/>
    </location>
</feature>
<feature type="region of interest" description="Disordered" evidence="1">
    <location>
        <begin position="144"/>
        <end position="193"/>
    </location>
</feature>
<protein>
    <submittedName>
        <fullName evidence="3">Uncharacterized protein</fullName>
    </submittedName>
</protein>
<organism evidence="2 3">
    <name type="scientific">Aplysia californica</name>
    <name type="common">California sea hare</name>
    <dbReference type="NCBI Taxonomy" id="6500"/>
    <lineage>
        <taxon>Eukaryota</taxon>
        <taxon>Metazoa</taxon>
        <taxon>Spiralia</taxon>
        <taxon>Lophotrochozoa</taxon>
        <taxon>Mollusca</taxon>
        <taxon>Gastropoda</taxon>
        <taxon>Heterobranchia</taxon>
        <taxon>Euthyneura</taxon>
        <taxon>Tectipleura</taxon>
        <taxon>Aplysiida</taxon>
        <taxon>Aplysioidea</taxon>
        <taxon>Aplysiidae</taxon>
        <taxon>Aplysia</taxon>
    </lineage>
</organism>
<evidence type="ECO:0000313" key="3">
    <source>
        <dbReference type="RefSeq" id="XP_005112336.1"/>
    </source>
</evidence>
<sequence>MTMDYHHPYNVYPEYYCPSYQGPGYPFPSQQSHPPAHPQHRQQMPNPQRNFNNNVIGNPNFICPPPPPPHHQQQPPPQQQQPPQHYFPYQQQGQQQQQQQRQHSSYTSPYVPNFLVSSGTGLTPTLTPTTLATIEQSFMELQNNQQNGGRDPVTQSGFVPPVVDPGHSAEQSQDSYDYSSSDGEWEPKAKRGRMSADMKDVNLIVTAHGTINATPQRKYTRRNKDEKVRGKFLNVKVRDKRQNSVVILFFYWKGR</sequence>
<proteinExistence type="predicted"/>